<dbReference type="HOGENOM" id="CLU_670896_0_0_1"/>
<evidence type="ECO:0000256" key="1">
    <source>
        <dbReference type="SAM" id="SignalP"/>
    </source>
</evidence>
<reference evidence="3" key="2">
    <citation type="submission" date="2015-07" db="EMBL/GenBank/DDBJ databases">
        <title>Contrasting host-pathogen interactions and genome evolution in two generalist and specialist microsporidian pathogens of mosquitoes.</title>
        <authorList>
            <consortium name="The Broad Institute Genomics Platform"/>
            <consortium name="The Broad Institute Genome Sequencing Center for Infectious Disease"/>
            <person name="Cuomo C.A."/>
            <person name="Sanscrainte N.D."/>
            <person name="Goldberg J.M."/>
            <person name="Heiman D."/>
            <person name="Young S."/>
            <person name="Zeng Q."/>
            <person name="Becnel J.J."/>
            <person name="Birren B.W."/>
        </authorList>
    </citation>
    <scope>NUCLEOTIDE SEQUENCE [LARGE SCALE GENOMIC DNA]</scope>
    <source>
        <strain evidence="3">USNM 41457</strain>
    </source>
</reference>
<comment type="caution">
    <text evidence="2">The sequence shown here is derived from an EMBL/GenBank/DDBJ whole genome shotgun (WGS) entry which is preliminary data.</text>
</comment>
<reference evidence="2 3" key="1">
    <citation type="submission" date="2011-08" db="EMBL/GenBank/DDBJ databases">
        <authorList>
            <person name="Liu Z.J."/>
            <person name="Shi F.L."/>
            <person name="Lu J.Q."/>
            <person name="Li M."/>
            <person name="Wang Z.L."/>
        </authorList>
    </citation>
    <scope>NUCLEOTIDE SEQUENCE [LARGE SCALE GENOMIC DNA]</scope>
    <source>
        <strain evidence="2 3">USNM 41457</strain>
    </source>
</reference>
<keyword evidence="3" id="KW-1185">Reference proteome</keyword>
<dbReference type="Proteomes" id="UP000003163">
    <property type="component" value="Unassembled WGS sequence"/>
</dbReference>
<protein>
    <submittedName>
        <fullName evidence="2">Uncharacterized protein</fullName>
    </submittedName>
</protein>
<evidence type="ECO:0000313" key="2">
    <source>
        <dbReference type="EMBL" id="EJW04524.1"/>
    </source>
</evidence>
<dbReference type="EMBL" id="AFBI03000017">
    <property type="protein sequence ID" value="EJW04524.1"/>
    <property type="molecule type" value="Genomic_DNA"/>
</dbReference>
<feature type="chain" id="PRO_5003821962" evidence="1">
    <location>
        <begin position="22"/>
        <end position="410"/>
    </location>
</feature>
<evidence type="ECO:0000313" key="3">
    <source>
        <dbReference type="Proteomes" id="UP000003163"/>
    </source>
</evidence>
<gene>
    <name evidence="2" type="ORF">EDEG_01265</name>
</gene>
<dbReference type="InParanoid" id="J9DAI8"/>
<dbReference type="VEuPathDB" id="MicrosporidiaDB:EDEG_01265"/>
<dbReference type="AlphaFoldDB" id="J9DAI8"/>
<keyword evidence="1" id="KW-0732">Signal</keyword>
<proteinExistence type="predicted"/>
<accession>J9DAI8</accession>
<feature type="signal peptide" evidence="1">
    <location>
        <begin position="1"/>
        <end position="21"/>
    </location>
</feature>
<organism evidence="2 3">
    <name type="scientific">Edhazardia aedis (strain USNM 41457)</name>
    <name type="common">Microsporidian parasite</name>
    <dbReference type="NCBI Taxonomy" id="1003232"/>
    <lineage>
        <taxon>Eukaryota</taxon>
        <taxon>Fungi</taxon>
        <taxon>Fungi incertae sedis</taxon>
        <taxon>Microsporidia</taxon>
        <taxon>Edhazardia</taxon>
    </lineage>
</organism>
<sequence>MPLKMFAKLVSVFFLVGVFQSKPVAEKRQRRYERRNMRRLREKSNEILNNKKILKILIKKEQVPCEDIISVSNSSQNQCMITKQKSQVISDKNPCTLQDVCCSLQPMHTEESHKINVSNTENVISVDILRNAVYLENNATAELFLFKGYHPIDNKKILMMKNIVLDYIKTINELNSNFSNLSVTSEAYINTFTDNFKKIFLIGYFIVIKQLNFEIQSGHRPLFLKNLFDNLNKRHKDLSDSLTNLKSDIINSIKGHQQNLSMTLPLNVETDEYSFKAKIGDFDFQNNTLINTKIDPNSLNSIEILESGKQNTAILSVFKDKISNYFQNICFSLGFLHNAIITCDNQKIHYFQTEHIKDYTSFLFECLKFYIWQLSFQIINFKEKDFIIDIMNNLQNVNSMYGQWRLIGIF</sequence>
<name>J9DAI8_EDHAE</name>